<dbReference type="PATRIC" id="fig|251221.4.peg.329"/>
<keyword evidence="3" id="KW-0804">Transcription</keyword>
<gene>
    <name evidence="5" type="ordered locus">glr0326</name>
</gene>
<dbReference type="GO" id="GO:0043565">
    <property type="term" value="F:sequence-specific DNA binding"/>
    <property type="evidence" value="ECO:0007669"/>
    <property type="project" value="InterPro"/>
</dbReference>
<dbReference type="HOGENOM" id="CLU_052345_4_1_3"/>
<name>Q7NNT4_GLOVI</name>
<dbReference type="InterPro" id="IPR020449">
    <property type="entry name" value="Tscrpt_reg_AraC-type_HTH"/>
</dbReference>
<keyword evidence="6" id="KW-1185">Reference proteome</keyword>
<dbReference type="InterPro" id="IPR053142">
    <property type="entry name" value="PchR_regulatory_protein"/>
</dbReference>
<dbReference type="PROSITE" id="PS00041">
    <property type="entry name" value="HTH_ARAC_FAMILY_1"/>
    <property type="match status" value="1"/>
</dbReference>
<evidence type="ECO:0000256" key="2">
    <source>
        <dbReference type="ARBA" id="ARBA00023125"/>
    </source>
</evidence>
<dbReference type="SUPFAM" id="SSF46689">
    <property type="entry name" value="Homeodomain-like"/>
    <property type="match status" value="2"/>
</dbReference>
<dbReference type="PANTHER" id="PTHR47893">
    <property type="entry name" value="REGULATORY PROTEIN PCHR"/>
    <property type="match status" value="1"/>
</dbReference>
<dbReference type="RefSeq" id="WP_011140330.1">
    <property type="nucleotide sequence ID" value="NC_005125.1"/>
</dbReference>
<dbReference type="PROSITE" id="PS01124">
    <property type="entry name" value="HTH_ARAC_FAMILY_2"/>
    <property type="match status" value="1"/>
</dbReference>
<dbReference type="InterPro" id="IPR018062">
    <property type="entry name" value="HTH_AraC-typ_CS"/>
</dbReference>
<accession>Q7NNT4</accession>
<dbReference type="PhylomeDB" id="Q7NNT4"/>
<dbReference type="eggNOG" id="COG2207">
    <property type="taxonomic scope" value="Bacteria"/>
</dbReference>
<dbReference type="PANTHER" id="PTHR47893:SF1">
    <property type="entry name" value="REGULATORY PROTEIN PCHR"/>
    <property type="match status" value="1"/>
</dbReference>
<dbReference type="Pfam" id="PF12833">
    <property type="entry name" value="HTH_18"/>
    <property type="match status" value="1"/>
</dbReference>
<organism evidence="5 6">
    <name type="scientific">Gloeobacter violaceus (strain ATCC 29082 / PCC 7421)</name>
    <dbReference type="NCBI Taxonomy" id="251221"/>
    <lineage>
        <taxon>Bacteria</taxon>
        <taxon>Bacillati</taxon>
        <taxon>Cyanobacteriota</taxon>
        <taxon>Cyanophyceae</taxon>
        <taxon>Gloeobacterales</taxon>
        <taxon>Gloeobacteraceae</taxon>
        <taxon>Gloeobacter</taxon>
    </lineage>
</organism>
<dbReference type="InterPro" id="IPR018060">
    <property type="entry name" value="HTH_AraC"/>
</dbReference>
<dbReference type="EnsemblBacteria" id="BAC88267">
    <property type="protein sequence ID" value="BAC88267"/>
    <property type="gene ID" value="BAC88267"/>
</dbReference>
<keyword evidence="1" id="KW-0805">Transcription regulation</keyword>
<dbReference type="KEGG" id="gvi:glr0326"/>
<dbReference type="AlphaFoldDB" id="Q7NNT4"/>
<reference evidence="5 6" key="2">
    <citation type="journal article" date="2003" name="DNA Res.">
        <title>Complete genome structure of Gloeobacter violaceus PCC 7421, a cyanobacterium that lacks thylakoids (supplement).</title>
        <authorList>
            <person name="Nakamura Y."/>
            <person name="Kaneko T."/>
            <person name="Sato S."/>
            <person name="Mimuro M."/>
            <person name="Miyashita H."/>
            <person name="Tsuchiya T."/>
            <person name="Sasamoto S."/>
            <person name="Watanabe A."/>
            <person name="Kawashima K."/>
            <person name="Kishida Y."/>
            <person name="Kiyokawa C."/>
            <person name="Kohara M."/>
            <person name="Matsumoto M."/>
            <person name="Matsuno A."/>
            <person name="Nakazaki N."/>
            <person name="Shimpo S."/>
            <person name="Takeuchi C."/>
            <person name="Yamada M."/>
            <person name="Tabata S."/>
        </authorList>
    </citation>
    <scope>NUCLEOTIDE SEQUENCE [LARGE SCALE GENOMIC DNA]</scope>
    <source>
        <strain evidence="6">ATCC 29082 / PCC 7421</strain>
    </source>
</reference>
<sequence length="330" mass="36700">MKLHFSVRDIDELFEQLQRQTGAAVRLEDGETVLQLPPPIGEGTIRRIALRPGLLLTLDNYAYPEAVSCELSAHGTPSLALSFCTAGHAQGRLAGVRTPFDGCPGQVNLGFVRGLPGVLTYQPRQPLAFVELFIEPEAIFQLSGAQFEQLPAPLRRLIELPDREGYFAQSRQTTIAMQSAIHQILHCPYRGLTRRLYLESKAIELVALAFEPPAPCGPSPKLRPEHIERIRLAKEILLLRLDEPPSLMDLARQVGLNDCTLKRGFRQVFATTVFGCLHQQRMERARELLVLGRLNVTEVALSVGYASLSAFNAAFKRRFGVNPGAYRKLP</sequence>
<dbReference type="OrthoDB" id="7544370at2"/>
<protein>
    <submittedName>
        <fullName evidence="5">AraC family transcriptional regulatory protein</fullName>
    </submittedName>
</protein>
<keyword evidence="2" id="KW-0238">DNA-binding</keyword>
<feature type="domain" description="HTH araC/xylS-type" evidence="4">
    <location>
        <begin position="231"/>
        <end position="329"/>
    </location>
</feature>
<dbReference type="Gene3D" id="1.10.10.60">
    <property type="entry name" value="Homeodomain-like"/>
    <property type="match status" value="2"/>
</dbReference>
<dbReference type="Proteomes" id="UP000000557">
    <property type="component" value="Chromosome"/>
</dbReference>
<dbReference type="InParanoid" id="Q7NNT4"/>
<proteinExistence type="predicted"/>
<evidence type="ECO:0000256" key="1">
    <source>
        <dbReference type="ARBA" id="ARBA00023015"/>
    </source>
</evidence>
<dbReference type="SMART" id="SM00342">
    <property type="entry name" value="HTH_ARAC"/>
    <property type="match status" value="1"/>
</dbReference>
<evidence type="ECO:0000259" key="4">
    <source>
        <dbReference type="PROSITE" id="PS01124"/>
    </source>
</evidence>
<dbReference type="PRINTS" id="PR00032">
    <property type="entry name" value="HTHARAC"/>
</dbReference>
<dbReference type="GO" id="GO:0003700">
    <property type="term" value="F:DNA-binding transcription factor activity"/>
    <property type="evidence" value="ECO:0007669"/>
    <property type="project" value="InterPro"/>
</dbReference>
<dbReference type="InterPro" id="IPR009057">
    <property type="entry name" value="Homeodomain-like_sf"/>
</dbReference>
<dbReference type="EMBL" id="BA000045">
    <property type="protein sequence ID" value="BAC88267.1"/>
    <property type="molecule type" value="Genomic_DNA"/>
</dbReference>
<evidence type="ECO:0000256" key="3">
    <source>
        <dbReference type="ARBA" id="ARBA00023163"/>
    </source>
</evidence>
<dbReference type="STRING" id="251221.gene:10757798"/>
<evidence type="ECO:0000313" key="6">
    <source>
        <dbReference type="Proteomes" id="UP000000557"/>
    </source>
</evidence>
<evidence type="ECO:0000313" key="5">
    <source>
        <dbReference type="EMBL" id="BAC88267.1"/>
    </source>
</evidence>
<reference evidence="5 6" key="1">
    <citation type="journal article" date="2003" name="DNA Res.">
        <title>Complete genome structure of Gloeobacter violaceus PCC 7421, a cyanobacterium that lacks thylakoids.</title>
        <authorList>
            <person name="Nakamura Y."/>
            <person name="Kaneko T."/>
            <person name="Sato S."/>
            <person name="Mimuro M."/>
            <person name="Miyashita H."/>
            <person name="Tsuchiya T."/>
            <person name="Sasamoto S."/>
            <person name="Watanabe A."/>
            <person name="Kawashima K."/>
            <person name="Kishida Y."/>
            <person name="Kiyokawa C."/>
            <person name="Kohara M."/>
            <person name="Matsumoto M."/>
            <person name="Matsuno A."/>
            <person name="Nakazaki N."/>
            <person name="Shimpo S."/>
            <person name="Takeuchi C."/>
            <person name="Yamada M."/>
            <person name="Tabata S."/>
        </authorList>
    </citation>
    <scope>NUCLEOTIDE SEQUENCE [LARGE SCALE GENOMIC DNA]</scope>
    <source>
        <strain evidence="6">ATCC 29082 / PCC 7421</strain>
    </source>
</reference>